<keyword evidence="1" id="KW-0472">Membrane</keyword>
<dbReference type="InterPro" id="IPR014509">
    <property type="entry name" value="YjdF-like"/>
</dbReference>
<reference evidence="2" key="1">
    <citation type="submission" date="2021-04" db="EMBL/GenBank/DDBJ databases">
        <authorList>
            <person name="Hornung B."/>
        </authorList>
    </citation>
    <scope>NUCLEOTIDE SEQUENCE</scope>
    <source>
        <strain evidence="2">G5G6</strain>
    </source>
</reference>
<dbReference type="Pfam" id="PF09997">
    <property type="entry name" value="DUF2238"/>
    <property type="match status" value="1"/>
</dbReference>
<evidence type="ECO:0000313" key="2">
    <source>
        <dbReference type="EMBL" id="CAG4883637.1"/>
    </source>
</evidence>
<feature type="transmembrane region" description="Helical" evidence="1">
    <location>
        <begin position="31"/>
        <end position="48"/>
    </location>
</feature>
<feature type="transmembrane region" description="Helical" evidence="1">
    <location>
        <begin position="100"/>
        <end position="117"/>
    </location>
</feature>
<proteinExistence type="predicted"/>
<feature type="transmembrane region" description="Helical" evidence="1">
    <location>
        <begin position="129"/>
        <end position="156"/>
    </location>
</feature>
<accession>A0A916J463</accession>
<dbReference type="Proteomes" id="UP000742786">
    <property type="component" value="Unassembled WGS sequence"/>
</dbReference>
<keyword evidence="1" id="KW-0812">Transmembrane</keyword>
<organism evidence="2 3">
    <name type="scientific">Georgfuchsia toluolica</name>
    <dbReference type="NCBI Taxonomy" id="424218"/>
    <lineage>
        <taxon>Bacteria</taxon>
        <taxon>Pseudomonadati</taxon>
        <taxon>Pseudomonadota</taxon>
        <taxon>Betaproteobacteria</taxon>
        <taxon>Nitrosomonadales</taxon>
        <taxon>Sterolibacteriaceae</taxon>
        <taxon>Georgfuchsia</taxon>
    </lineage>
</organism>
<gene>
    <name evidence="2" type="primary">yjdF</name>
    <name evidence="2" type="ORF">GTOL_11520</name>
</gene>
<keyword evidence="1" id="KW-1133">Transmembrane helix</keyword>
<comment type="caution">
    <text evidence="2">The sequence shown here is derived from an EMBL/GenBank/DDBJ whole genome shotgun (WGS) entry which is preliminary data.</text>
</comment>
<protein>
    <submittedName>
        <fullName evidence="2">Inner membrane protein YjdF</fullName>
    </submittedName>
</protein>
<dbReference type="RefSeq" id="WP_220635580.1">
    <property type="nucleotide sequence ID" value="NZ_CAJQUM010000001.1"/>
</dbReference>
<dbReference type="AlphaFoldDB" id="A0A916J463"/>
<keyword evidence="3" id="KW-1185">Reference proteome</keyword>
<evidence type="ECO:0000256" key="1">
    <source>
        <dbReference type="SAM" id="Phobius"/>
    </source>
</evidence>
<evidence type="ECO:0000313" key="3">
    <source>
        <dbReference type="Proteomes" id="UP000742786"/>
    </source>
</evidence>
<feature type="transmembrane region" description="Helical" evidence="1">
    <location>
        <begin position="176"/>
        <end position="193"/>
    </location>
</feature>
<feature type="transmembrane region" description="Helical" evidence="1">
    <location>
        <begin position="57"/>
        <end position="80"/>
    </location>
</feature>
<dbReference type="InterPro" id="IPR058534">
    <property type="entry name" value="YjdF"/>
</dbReference>
<dbReference type="EMBL" id="CAJQUM010000001">
    <property type="protein sequence ID" value="CAG4883637.1"/>
    <property type="molecule type" value="Genomic_DNA"/>
</dbReference>
<dbReference type="PIRSF" id="PIRSF020606">
    <property type="entry name" value="UCP020606"/>
    <property type="match status" value="1"/>
</dbReference>
<name>A0A916J463_9PROT</name>
<sequence>MQQRALPAALLASVLLALLISGLHPYDRPTWLMETLPVMIAAPILIASRQRFPLTRLLYVLIAIHALILIAGGTYTYARVPLGFWLQEMLSFERNPYDRIGHFFQGLVPALVAREILLRLGYVRSRAMAGFLALCVAMTVSVCYELIEWAAALALGQGAGDFLGTQGDVWDTQWDMFMALTGALTGIFLLAGLHDKQMEKMKRPAKQPSVELLSR</sequence>